<gene>
    <name evidence="1" type="ORF">S03H2_60635</name>
</gene>
<evidence type="ECO:0008006" key="2">
    <source>
        <dbReference type="Google" id="ProtNLM"/>
    </source>
</evidence>
<name>X1K6B4_9ZZZZ</name>
<sequence length="90" mass="10896">SRMLIHISLADIKKALTEIHRCSRKYIWGFEYYSDEYEEINYQGLANLLWKTNFTQLYLDQFGDLKLIKEKKYKYLNDENLDSMFLLGKD</sequence>
<reference evidence="1" key="1">
    <citation type="journal article" date="2014" name="Front. Microbiol.">
        <title>High frequency of phylogenetically diverse reductive dehalogenase-homologous genes in deep subseafloor sedimentary metagenomes.</title>
        <authorList>
            <person name="Kawai M."/>
            <person name="Futagami T."/>
            <person name="Toyoda A."/>
            <person name="Takaki Y."/>
            <person name="Nishi S."/>
            <person name="Hori S."/>
            <person name="Arai W."/>
            <person name="Tsubouchi T."/>
            <person name="Morono Y."/>
            <person name="Uchiyama I."/>
            <person name="Ito T."/>
            <person name="Fujiyama A."/>
            <person name="Inagaki F."/>
            <person name="Takami H."/>
        </authorList>
    </citation>
    <scope>NUCLEOTIDE SEQUENCE</scope>
    <source>
        <strain evidence="1">Expedition CK06-06</strain>
    </source>
</reference>
<proteinExistence type="predicted"/>
<comment type="caution">
    <text evidence="1">The sequence shown here is derived from an EMBL/GenBank/DDBJ whole genome shotgun (WGS) entry which is preliminary data.</text>
</comment>
<feature type="non-terminal residue" evidence="1">
    <location>
        <position position="1"/>
    </location>
</feature>
<accession>X1K6B4</accession>
<dbReference type="EMBL" id="BARU01039092">
    <property type="protein sequence ID" value="GAH77623.1"/>
    <property type="molecule type" value="Genomic_DNA"/>
</dbReference>
<protein>
    <recommendedName>
        <fullName evidence="2">Methyltransferase type 11 domain-containing protein</fullName>
    </recommendedName>
</protein>
<evidence type="ECO:0000313" key="1">
    <source>
        <dbReference type="EMBL" id="GAH77623.1"/>
    </source>
</evidence>
<organism evidence="1">
    <name type="scientific">marine sediment metagenome</name>
    <dbReference type="NCBI Taxonomy" id="412755"/>
    <lineage>
        <taxon>unclassified sequences</taxon>
        <taxon>metagenomes</taxon>
        <taxon>ecological metagenomes</taxon>
    </lineage>
</organism>
<dbReference type="AlphaFoldDB" id="X1K6B4"/>